<evidence type="ECO:0000256" key="2">
    <source>
        <dbReference type="ARBA" id="ARBA00005967"/>
    </source>
</evidence>
<evidence type="ECO:0000256" key="11">
    <source>
        <dbReference type="ARBA" id="ARBA00023098"/>
    </source>
</evidence>
<keyword evidence="13" id="KW-0594">Phospholipid biosynthesis</keyword>
<evidence type="ECO:0000256" key="16">
    <source>
        <dbReference type="PIRSR" id="PIRSR600829-2"/>
    </source>
</evidence>
<evidence type="ECO:0000256" key="14">
    <source>
        <dbReference type="ARBA" id="ARBA00023264"/>
    </source>
</evidence>
<feature type="transmembrane region" description="Helical" evidence="19">
    <location>
        <begin position="78"/>
        <end position="97"/>
    </location>
</feature>
<keyword evidence="8 20" id="KW-0418">Kinase</keyword>
<dbReference type="GO" id="GO:0046872">
    <property type="term" value="F:metal ion binding"/>
    <property type="evidence" value="ECO:0007669"/>
    <property type="project" value="UniProtKB-KW"/>
</dbReference>
<evidence type="ECO:0000256" key="8">
    <source>
        <dbReference type="ARBA" id="ARBA00022777"/>
    </source>
</evidence>
<dbReference type="PROSITE" id="PS01069">
    <property type="entry name" value="DAGK_PROKAR"/>
    <property type="match status" value="1"/>
</dbReference>
<keyword evidence="12 19" id="KW-0472">Membrane</keyword>
<evidence type="ECO:0000256" key="12">
    <source>
        <dbReference type="ARBA" id="ARBA00023136"/>
    </source>
</evidence>
<feature type="binding site" evidence="17">
    <location>
        <position position="98"/>
    </location>
    <ligand>
        <name>ATP</name>
        <dbReference type="ChEBI" id="CHEBI:30616"/>
    </ligand>
</feature>
<feature type="transmembrane region" description="Helical" evidence="19">
    <location>
        <begin position="118"/>
        <end position="140"/>
    </location>
</feature>
<evidence type="ECO:0000256" key="1">
    <source>
        <dbReference type="ARBA" id="ARBA00004651"/>
    </source>
</evidence>
<dbReference type="InterPro" id="IPR036945">
    <property type="entry name" value="DAGK_sf"/>
</dbReference>
<dbReference type="PANTHER" id="PTHR34299:SF1">
    <property type="entry name" value="DIACYLGLYCEROL KINASE"/>
    <property type="match status" value="1"/>
</dbReference>
<name>A0A975T3D2_9NOST</name>
<dbReference type="GO" id="GO:0005886">
    <property type="term" value="C:plasma membrane"/>
    <property type="evidence" value="ECO:0007669"/>
    <property type="project" value="UniProtKB-SubCell"/>
</dbReference>
<proteinExistence type="inferred from homology"/>
<protein>
    <submittedName>
        <fullName evidence="20">Diacylglycerol kinase</fullName>
    </submittedName>
</protein>
<dbReference type="RefSeq" id="WP_190607312.1">
    <property type="nucleotide sequence ID" value="NZ_CP021056.1"/>
</dbReference>
<keyword evidence="21" id="KW-1185">Reference proteome</keyword>
<dbReference type="GO" id="GO:0016301">
    <property type="term" value="F:kinase activity"/>
    <property type="evidence" value="ECO:0007669"/>
    <property type="project" value="UniProtKB-KW"/>
</dbReference>
<evidence type="ECO:0000256" key="13">
    <source>
        <dbReference type="ARBA" id="ARBA00023209"/>
    </source>
</evidence>
<evidence type="ECO:0000256" key="15">
    <source>
        <dbReference type="PIRSR" id="PIRSR600829-1"/>
    </source>
</evidence>
<evidence type="ECO:0000256" key="9">
    <source>
        <dbReference type="ARBA" id="ARBA00022840"/>
    </source>
</evidence>
<evidence type="ECO:0000256" key="7">
    <source>
        <dbReference type="ARBA" id="ARBA00022741"/>
    </source>
</evidence>
<comment type="cofactor">
    <cofactor evidence="18">
        <name>Mg(2+)</name>
        <dbReference type="ChEBI" id="CHEBI:18420"/>
    </cofactor>
    <text evidence="18">Mn(2+), Zn(2+), Cd(2+) and Co(2+) support activity to lesser extents.</text>
</comment>
<dbReference type="GO" id="GO:0008654">
    <property type="term" value="P:phospholipid biosynthetic process"/>
    <property type="evidence" value="ECO:0007669"/>
    <property type="project" value="UniProtKB-KW"/>
</dbReference>
<feature type="transmembrane region" description="Helical" evidence="19">
    <location>
        <begin position="53"/>
        <end position="72"/>
    </location>
</feature>
<gene>
    <name evidence="20" type="ORF">B6N60_00162</name>
</gene>
<keyword evidence="18" id="KW-0479">Metal-binding</keyword>
<dbReference type="AlphaFoldDB" id="A0A975T3D2"/>
<keyword evidence="3" id="KW-1003">Cell membrane</keyword>
<feature type="binding site" evidence="17">
    <location>
        <position position="38"/>
    </location>
    <ligand>
        <name>ATP</name>
        <dbReference type="ChEBI" id="CHEBI:30616"/>
    </ligand>
</feature>
<keyword evidence="7 17" id="KW-0547">Nucleotide-binding</keyword>
<dbReference type="KEGG" id="rsin:B6N60_00162"/>
<feature type="binding site" evidence="16">
    <location>
        <position position="91"/>
    </location>
    <ligand>
        <name>substrate</name>
    </ligand>
</feature>
<dbReference type="InterPro" id="IPR000829">
    <property type="entry name" value="DAGK"/>
</dbReference>
<accession>A0A975T3D2</accession>
<sequence>MSQKVSPPPTPNRLPKIVTKERELSWQIASNLLVSFKYAWAGITYGFKTQRNFRIHVAVCAIVISLSLFLRLPSVEVAVIALTSGLVLTLELLNTALESIVDLTVKQTYHELAKIAKDCAAGAVLISALVAVLVGGTLLLPPLFRLILSTI</sequence>
<evidence type="ECO:0000256" key="19">
    <source>
        <dbReference type="SAM" id="Phobius"/>
    </source>
</evidence>
<evidence type="ECO:0000256" key="3">
    <source>
        <dbReference type="ARBA" id="ARBA00022475"/>
    </source>
</evidence>
<keyword evidence="9 17" id="KW-0067">ATP-binding</keyword>
<feature type="binding site" evidence="17">
    <location>
        <begin position="117"/>
        <end position="118"/>
    </location>
    <ligand>
        <name>ATP</name>
        <dbReference type="ChEBI" id="CHEBI:30616"/>
    </ligand>
</feature>
<evidence type="ECO:0000256" key="18">
    <source>
        <dbReference type="PIRSR" id="PIRSR600829-4"/>
    </source>
</evidence>
<feature type="active site" description="Proton acceptor" evidence="15">
    <location>
        <position position="91"/>
    </location>
</feature>
<dbReference type="EMBL" id="CP021056">
    <property type="protein sequence ID" value="QXE21486.1"/>
    <property type="molecule type" value="Genomic_DNA"/>
</dbReference>
<evidence type="ECO:0000256" key="4">
    <source>
        <dbReference type="ARBA" id="ARBA00022516"/>
    </source>
</evidence>
<reference evidence="20" key="1">
    <citation type="submission" date="2017-04" db="EMBL/GenBank/DDBJ databases">
        <title>Genome deletions in a multicellular cyanobacterial endosymbiont for morphological adaptation in marine diatoms.</title>
        <authorList>
            <person name="Wang Y."/>
            <person name="Gao H."/>
            <person name="Li R."/>
            <person name="Xu X."/>
        </authorList>
    </citation>
    <scope>NUCLEOTIDE SEQUENCE</scope>
    <source>
        <strain evidence="20">FACHB 800</strain>
    </source>
</reference>
<evidence type="ECO:0000313" key="21">
    <source>
        <dbReference type="Proteomes" id="UP000683511"/>
    </source>
</evidence>
<keyword evidence="6 19" id="KW-0812">Transmembrane</keyword>
<evidence type="ECO:0000256" key="17">
    <source>
        <dbReference type="PIRSR" id="PIRSR600829-3"/>
    </source>
</evidence>
<keyword evidence="10 19" id="KW-1133">Transmembrane helix</keyword>
<dbReference type="InterPro" id="IPR033717">
    <property type="entry name" value="UDPK"/>
</dbReference>
<dbReference type="Pfam" id="PF01219">
    <property type="entry name" value="DAGK_prokar"/>
    <property type="match status" value="1"/>
</dbReference>
<keyword evidence="5" id="KW-0808">Transferase</keyword>
<evidence type="ECO:0000313" key="20">
    <source>
        <dbReference type="EMBL" id="QXE21486.1"/>
    </source>
</evidence>
<comment type="similarity">
    <text evidence="2">Belongs to the bacterial diacylglycerol kinase family.</text>
</comment>
<evidence type="ECO:0000256" key="5">
    <source>
        <dbReference type="ARBA" id="ARBA00022679"/>
    </source>
</evidence>
<dbReference type="PANTHER" id="PTHR34299">
    <property type="entry name" value="DIACYLGLYCEROL KINASE"/>
    <property type="match status" value="1"/>
</dbReference>
<keyword evidence="14" id="KW-1208">Phospholipid metabolism</keyword>
<feature type="binding site" evidence="18">
    <location>
        <position position="98"/>
    </location>
    <ligand>
        <name>a divalent metal cation</name>
        <dbReference type="ChEBI" id="CHEBI:60240"/>
    </ligand>
</feature>
<keyword evidence="4" id="KW-0444">Lipid biosynthesis</keyword>
<evidence type="ECO:0000256" key="10">
    <source>
        <dbReference type="ARBA" id="ARBA00022989"/>
    </source>
</evidence>
<keyword evidence="11" id="KW-0443">Lipid metabolism</keyword>
<organism evidence="20 21">
    <name type="scientific">Richelia sinica FACHB-800</name>
    <dbReference type="NCBI Taxonomy" id="1357546"/>
    <lineage>
        <taxon>Bacteria</taxon>
        <taxon>Bacillati</taxon>
        <taxon>Cyanobacteriota</taxon>
        <taxon>Cyanophyceae</taxon>
        <taxon>Nostocales</taxon>
        <taxon>Nostocaceae</taxon>
        <taxon>Richelia</taxon>
    </lineage>
</organism>
<dbReference type="CDD" id="cd14265">
    <property type="entry name" value="UDPK_IM_like"/>
    <property type="match status" value="1"/>
</dbReference>
<keyword evidence="18" id="KW-0460">Magnesium</keyword>
<dbReference type="GO" id="GO:0005524">
    <property type="term" value="F:ATP binding"/>
    <property type="evidence" value="ECO:0007669"/>
    <property type="project" value="UniProtKB-KW"/>
</dbReference>
<comment type="subcellular location">
    <subcellularLocation>
        <location evidence="1">Cell membrane</location>
        <topology evidence="1">Multi-pass membrane protein</topology>
    </subcellularLocation>
</comment>
<dbReference type="Gene3D" id="1.10.287.3610">
    <property type="match status" value="1"/>
</dbReference>
<dbReference type="Proteomes" id="UP000683511">
    <property type="component" value="Chromosome"/>
</dbReference>
<evidence type="ECO:0000256" key="6">
    <source>
        <dbReference type="ARBA" id="ARBA00022692"/>
    </source>
</evidence>